<comment type="caution">
    <text evidence="7">The sequence shown here is derived from an EMBL/GenBank/DDBJ whole genome shotgun (WGS) entry which is preliminary data.</text>
</comment>
<feature type="region of interest" description="Disordered" evidence="4">
    <location>
        <begin position="269"/>
        <end position="288"/>
    </location>
</feature>
<comment type="subcellular location">
    <subcellularLocation>
        <location evidence="1">Cell envelope</location>
    </subcellularLocation>
</comment>
<evidence type="ECO:0000256" key="5">
    <source>
        <dbReference type="SAM" id="SignalP"/>
    </source>
</evidence>
<accession>A0A943HIV5</accession>
<dbReference type="EMBL" id="JAGZGG010000044">
    <property type="protein sequence ID" value="MBS5333514.1"/>
    <property type="molecule type" value="Genomic_DNA"/>
</dbReference>
<dbReference type="Pfam" id="PF13407">
    <property type="entry name" value="Peripla_BP_4"/>
    <property type="match status" value="1"/>
</dbReference>
<dbReference type="InterPro" id="IPR028082">
    <property type="entry name" value="Peripla_BP_I"/>
</dbReference>
<dbReference type="GO" id="GO:0030313">
    <property type="term" value="C:cell envelope"/>
    <property type="evidence" value="ECO:0007669"/>
    <property type="project" value="UniProtKB-SubCell"/>
</dbReference>
<feature type="region of interest" description="Disordered" evidence="4">
    <location>
        <begin position="29"/>
        <end position="50"/>
    </location>
</feature>
<gene>
    <name evidence="7" type="ORF">KHY36_13425</name>
</gene>
<dbReference type="GO" id="GO:0030246">
    <property type="term" value="F:carbohydrate binding"/>
    <property type="evidence" value="ECO:0007669"/>
    <property type="project" value="UniProtKB-ARBA"/>
</dbReference>
<proteinExistence type="inferred from homology"/>
<evidence type="ECO:0000256" key="4">
    <source>
        <dbReference type="SAM" id="MobiDB-lite"/>
    </source>
</evidence>
<feature type="compositionally biased region" description="Low complexity" evidence="4">
    <location>
        <begin position="29"/>
        <end position="44"/>
    </location>
</feature>
<dbReference type="PROSITE" id="PS51257">
    <property type="entry name" value="PROKAR_LIPOPROTEIN"/>
    <property type="match status" value="1"/>
</dbReference>
<evidence type="ECO:0000313" key="7">
    <source>
        <dbReference type="EMBL" id="MBS5333514.1"/>
    </source>
</evidence>
<evidence type="ECO:0000256" key="3">
    <source>
        <dbReference type="ARBA" id="ARBA00022729"/>
    </source>
</evidence>
<dbReference type="SUPFAM" id="SSF53822">
    <property type="entry name" value="Periplasmic binding protein-like I"/>
    <property type="match status" value="1"/>
</dbReference>
<dbReference type="Proteomes" id="UP000759273">
    <property type="component" value="Unassembled WGS sequence"/>
</dbReference>
<evidence type="ECO:0000313" key="8">
    <source>
        <dbReference type="Proteomes" id="UP000759273"/>
    </source>
</evidence>
<dbReference type="AlphaFoldDB" id="A0A943HIV5"/>
<feature type="chain" id="PRO_5039281275" evidence="5">
    <location>
        <begin position="21"/>
        <end position="331"/>
    </location>
</feature>
<reference evidence="7" key="1">
    <citation type="submission" date="2021-02" db="EMBL/GenBank/DDBJ databases">
        <title>Infant gut strain persistence is associated with maternal origin, phylogeny, and functional potential including surface adhesion and iron acquisition.</title>
        <authorList>
            <person name="Lou Y.C."/>
        </authorList>
    </citation>
    <scope>NUCLEOTIDE SEQUENCE</scope>
    <source>
        <strain evidence="7">L3_101_000M1_dasL3_101_000M1_concoct_87</strain>
    </source>
</reference>
<dbReference type="InterPro" id="IPR025997">
    <property type="entry name" value="SBP_2_dom"/>
</dbReference>
<dbReference type="Gene3D" id="3.40.50.2300">
    <property type="match status" value="2"/>
</dbReference>
<feature type="signal peptide" evidence="5">
    <location>
        <begin position="1"/>
        <end position="20"/>
    </location>
</feature>
<comment type="similarity">
    <text evidence="2">Belongs to the bacterial solute-binding protein 2 family.</text>
</comment>
<keyword evidence="3 5" id="KW-0732">Signal</keyword>
<evidence type="ECO:0000256" key="1">
    <source>
        <dbReference type="ARBA" id="ARBA00004196"/>
    </source>
</evidence>
<sequence length="331" mass="35380">MKKVISFAMSMMLGASLLYGCTSGTASTSLQSEETASSSSSASDSTEEESCMIGMSVPSMNNPYFIYIEDIIKSKVEANGDTFVSFDPQYDPMKQISQIEDMITQGIDVLILCPYDSQGIRPALEACKEKGVLVVNFDNRVMDTDLADAILVSDNYNAGKVVGERVNEDFPDGAKVAILNSPVGESTMDRENGFKEALNDNIEVVAIQDGKGELQTAMEPAENILQAHPDLDAFFAVTDQAALGCVAVLEGAGKAGQVHVYGIDGSPDGKKAMQDGTMHGSGAQSPKGLAEGSVDLAYRLLAGETFENEEVVETFLISPDNLDEYGVDSWQ</sequence>
<dbReference type="PANTHER" id="PTHR46847">
    <property type="entry name" value="D-ALLOSE-BINDING PERIPLASMIC PROTEIN-RELATED"/>
    <property type="match status" value="1"/>
</dbReference>
<protein>
    <submittedName>
        <fullName evidence="7">Sugar ABC transporter substrate-binding protein</fullName>
    </submittedName>
</protein>
<dbReference type="PANTHER" id="PTHR46847:SF1">
    <property type="entry name" value="D-ALLOSE-BINDING PERIPLASMIC PROTEIN-RELATED"/>
    <property type="match status" value="1"/>
</dbReference>
<evidence type="ECO:0000256" key="2">
    <source>
        <dbReference type="ARBA" id="ARBA00007639"/>
    </source>
</evidence>
<evidence type="ECO:0000259" key="6">
    <source>
        <dbReference type="Pfam" id="PF13407"/>
    </source>
</evidence>
<organism evidence="7 8">
    <name type="scientific">Subdoligranulum variabile</name>
    <dbReference type="NCBI Taxonomy" id="214851"/>
    <lineage>
        <taxon>Bacteria</taxon>
        <taxon>Bacillati</taxon>
        <taxon>Bacillota</taxon>
        <taxon>Clostridia</taxon>
        <taxon>Eubacteriales</taxon>
        <taxon>Oscillospiraceae</taxon>
        <taxon>Subdoligranulum</taxon>
    </lineage>
</organism>
<dbReference type="CDD" id="cd19971">
    <property type="entry name" value="PBP1_ABC_sugar_binding-like"/>
    <property type="match status" value="1"/>
</dbReference>
<feature type="domain" description="Periplasmic binding protein" evidence="6">
    <location>
        <begin position="53"/>
        <end position="304"/>
    </location>
</feature>
<name>A0A943HIV5_9FIRM</name>